<protein>
    <submittedName>
        <fullName evidence="1">47_t:CDS:1</fullName>
    </submittedName>
</protein>
<sequence>MSFQSAEKLAEFGRQHIARGISQSTNLVIQQAKGSYIYDVQGKKFLDFSSGIGVTSLGHCHPKVVKAVQEQAAKLNHGQVNIMFHKPMLDLIGKLKPVMPSTQFDSFFFWNSGSEAVEAAVKLARHATKKQNLIVFQGGFHGRTFGTMSLTTSKTIYRAGFGPLMPGVYVAPYPYCFTCPVHRAVPQKYDIINCCDNPIEQVELLLKQQTAPDETAAMIVEPVLGEGGYVVPPKSFFPKLREICTKNNILLICDEVQTGFGRTGKMFATEHFGVMPDIMVMAKGIASGFPLSGIVSNKKLMDTQPAGSMGGTYSGNAVSCAAAIATLEVFEEERILENVNNRSSQLFSLLNSRIKPLLPPHIGLDIRGLGLMVGLEFTGVPRGFVTAVSREAFETHDMIILTTGIYETLRLIPPLTVTEDEINGGVEKLSNAVEVVLKKLAKDGNI</sequence>
<accession>A0ACA9KY44</accession>
<evidence type="ECO:0000313" key="2">
    <source>
        <dbReference type="Proteomes" id="UP000789366"/>
    </source>
</evidence>
<keyword evidence="2" id="KW-1185">Reference proteome</keyword>
<evidence type="ECO:0000313" key="1">
    <source>
        <dbReference type="EMBL" id="CAG8497293.1"/>
    </source>
</evidence>
<reference evidence="1" key="1">
    <citation type="submission" date="2021-06" db="EMBL/GenBank/DDBJ databases">
        <authorList>
            <person name="Kallberg Y."/>
            <person name="Tangrot J."/>
            <person name="Rosling A."/>
        </authorList>
    </citation>
    <scope>NUCLEOTIDE SEQUENCE</scope>
    <source>
        <strain evidence="1">28 12/20/2015</strain>
    </source>
</reference>
<comment type="caution">
    <text evidence="1">The sequence shown here is derived from an EMBL/GenBank/DDBJ whole genome shotgun (WGS) entry which is preliminary data.</text>
</comment>
<gene>
    <name evidence="1" type="ORF">SPELUC_LOCUS2841</name>
</gene>
<proteinExistence type="predicted"/>
<organism evidence="1 2">
    <name type="scientific">Cetraspora pellucida</name>
    <dbReference type="NCBI Taxonomy" id="1433469"/>
    <lineage>
        <taxon>Eukaryota</taxon>
        <taxon>Fungi</taxon>
        <taxon>Fungi incertae sedis</taxon>
        <taxon>Mucoromycota</taxon>
        <taxon>Glomeromycotina</taxon>
        <taxon>Glomeromycetes</taxon>
        <taxon>Diversisporales</taxon>
        <taxon>Gigasporaceae</taxon>
        <taxon>Cetraspora</taxon>
    </lineage>
</organism>
<name>A0ACA9KY44_9GLOM</name>
<dbReference type="EMBL" id="CAJVPW010002029">
    <property type="protein sequence ID" value="CAG8497293.1"/>
    <property type="molecule type" value="Genomic_DNA"/>
</dbReference>
<dbReference type="Proteomes" id="UP000789366">
    <property type="component" value="Unassembled WGS sequence"/>
</dbReference>